<sequence>MSDRVKEALIWFKGILESERIDYQIVGGLAAKIYGGSRAVADIDLFIHNANAEKLLAKVGSYVSKPLTHYVEYGWDLEYFQLIYHSQKIEVGLSKGTRIQSALDGSWHRLEIDFSNSVSMCYQNVEVPVIPKDELIKYKCLLKREVDLIDIQELTENRAP</sequence>
<dbReference type="Gene3D" id="3.30.460.40">
    <property type="match status" value="1"/>
</dbReference>
<dbReference type="InterPro" id="IPR043519">
    <property type="entry name" value="NT_sf"/>
</dbReference>
<reference evidence="1 2" key="1">
    <citation type="submission" date="2020-03" db="EMBL/GenBank/DDBJ databases">
        <title>Genome mining reveals the biosynthetic pathways of PHA and ectoines of the halophilic strain Salinivibrio costicola M318 isolated from fermented shrimp paste.</title>
        <authorList>
            <person name="Doan T.V."/>
            <person name="Tran L.T."/>
            <person name="Trieu T.A."/>
            <person name="Nguyen Q.V."/>
            <person name="Quach T.N."/>
            <person name="Phi T.Q."/>
            <person name="Kumar S."/>
        </authorList>
    </citation>
    <scope>NUCLEOTIDE SEQUENCE [LARGE SCALE GENOMIC DNA]</scope>
    <source>
        <strain evidence="1 2">M318</strain>
    </source>
</reference>
<dbReference type="RefSeq" id="WP_167314546.1">
    <property type="nucleotide sequence ID" value="NZ_CP050266.1"/>
</dbReference>
<organism evidence="1 2">
    <name type="scientific">Salinivibrio costicola</name>
    <name type="common">Vibrio costicola</name>
    <dbReference type="NCBI Taxonomy" id="51367"/>
    <lineage>
        <taxon>Bacteria</taxon>
        <taxon>Pseudomonadati</taxon>
        <taxon>Pseudomonadota</taxon>
        <taxon>Gammaproteobacteria</taxon>
        <taxon>Vibrionales</taxon>
        <taxon>Vibrionaceae</taxon>
        <taxon>Salinivibrio</taxon>
    </lineage>
</organism>
<dbReference type="Proteomes" id="UP000501408">
    <property type="component" value="Chromosome 1"/>
</dbReference>
<name>A0ABX6K5B9_SALCS</name>
<keyword evidence="2" id="KW-1185">Reference proteome</keyword>
<dbReference type="EMBL" id="CP050266">
    <property type="protein sequence ID" value="QIR06377.1"/>
    <property type="molecule type" value="Genomic_DNA"/>
</dbReference>
<evidence type="ECO:0000313" key="1">
    <source>
        <dbReference type="EMBL" id="QIR06377.1"/>
    </source>
</evidence>
<proteinExistence type="predicted"/>
<dbReference type="SUPFAM" id="SSF81301">
    <property type="entry name" value="Nucleotidyltransferase"/>
    <property type="match status" value="1"/>
</dbReference>
<evidence type="ECO:0000313" key="2">
    <source>
        <dbReference type="Proteomes" id="UP000501408"/>
    </source>
</evidence>
<gene>
    <name evidence="1" type="ORF">HBA18_08285</name>
</gene>
<protein>
    <submittedName>
        <fullName evidence="1">MazG-related protein</fullName>
    </submittedName>
</protein>
<accession>A0ABX6K5B9</accession>